<evidence type="ECO:0000259" key="3">
    <source>
        <dbReference type="Pfam" id="PF00155"/>
    </source>
</evidence>
<dbReference type="GO" id="GO:0030170">
    <property type="term" value="F:pyridoxal phosphate binding"/>
    <property type="evidence" value="ECO:0007669"/>
    <property type="project" value="InterPro"/>
</dbReference>
<dbReference type="AlphaFoldDB" id="A0A9W8HLF0"/>
<gene>
    <name evidence="4" type="ORF">H4R18_000411</name>
</gene>
<dbReference type="InterPro" id="IPR004838">
    <property type="entry name" value="NHTrfase_class1_PyrdxlP-BS"/>
</dbReference>
<dbReference type="InterPro" id="IPR004839">
    <property type="entry name" value="Aminotransferase_I/II_large"/>
</dbReference>
<dbReference type="PANTHER" id="PTHR43795">
    <property type="entry name" value="BIFUNCTIONAL ASPARTATE AMINOTRANSFERASE AND GLUTAMATE/ASPARTATE-PREPHENATE AMINOTRANSFERASE-RELATED"/>
    <property type="match status" value="1"/>
</dbReference>
<dbReference type="PRINTS" id="PR00753">
    <property type="entry name" value="ACCSYNTHASE"/>
</dbReference>
<dbReference type="Pfam" id="PF00155">
    <property type="entry name" value="Aminotran_1_2"/>
    <property type="match status" value="1"/>
</dbReference>
<proteinExistence type="inferred from homology"/>
<dbReference type="GO" id="GO:0008483">
    <property type="term" value="F:transaminase activity"/>
    <property type="evidence" value="ECO:0007669"/>
    <property type="project" value="TreeGrafter"/>
</dbReference>
<dbReference type="PANTHER" id="PTHR43795:SF39">
    <property type="entry name" value="AMINOTRANSFERASE CLASS I_CLASSII DOMAIN-CONTAINING PROTEIN"/>
    <property type="match status" value="1"/>
</dbReference>
<dbReference type="Proteomes" id="UP001140217">
    <property type="component" value="Unassembled WGS sequence"/>
</dbReference>
<keyword evidence="5" id="KW-1185">Reference proteome</keyword>
<dbReference type="InterPro" id="IPR015424">
    <property type="entry name" value="PyrdxlP-dep_Trfase"/>
</dbReference>
<comment type="similarity">
    <text evidence="1">Belongs to the class-I pyridoxal-phosphate-dependent aminotransferase family.</text>
</comment>
<dbReference type="CDD" id="cd00609">
    <property type="entry name" value="AAT_like"/>
    <property type="match status" value="1"/>
</dbReference>
<sequence>MAPPELSAGALEAADKLPLVYRAMRWMVGNPYNKDTNPSGVINAGIAVNATVHPLLLERLNSLGSEFVACDLEYGIPYGSHELRAEIAHTTNRHFSPAEPVAPADIVVTNGCTAAIEMLAFAMCDPGDHVLIPAPCYLALKSDMGMRAQAAVTAVPLPLEDAMDERQIPHFERALADIEAAGKRARMLFLMSPHSPLGTVYPRRVLQALLRFASSHGLYVAVDEIYALSEFGRPADDGDSDDAARFESVLSWPDLDSFIDPASVVVLHGLSKDFGLNGLRVGWIMSPWNKDIVRVLHAYSPFGYRPAFTDRLATRLLADHEYIDTLLQISQARLASNYALASRFLDEHAIRYIPCTAGHFVWLHLPLAACTNALRALGRLAPSAAGPTAWTEEGEVLVWEHMVKDVGIYMPPGQSFSSTEPGWFRFTFSIDAGELEVALGRLLRLCTPPE</sequence>
<dbReference type="GO" id="GO:0006520">
    <property type="term" value="P:amino acid metabolic process"/>
    <property type="evidence" value="ECO:0007669"/>
    <property type="project" value="TreeGrafter"/>
</dbReference>
<evidence type="ECO:0000256" key="1">
    <source>
        <dbReference type="ARBA" id="ARBA00007441"/>
    </source>
</evidence>
<evidence type="ECO:0000313" key="5">
    <source>
        <dbReference type="Proteomes" id="UP001140217"/>
    </source>
</evidence>
<comment type="caution">
    <text evidence="4">The sequence shown here is derived from an EMBL/GenBank/DDBJ whole genome shotgun (WGS) entry which is preliminary data.</text>
</comment>
<dbReference type="OrthoDB" id="7042322at2759"/>
<dbReference type="Gene3D" id="3.90.1150.10">
    <property type="entry name" value="Aspartate Aminotransferase, domain 1"/>
    <property type="match status" value="1"/>
</dbReference>
<evidence type="ECO:0000313" key="4">
    <source>
        <dbReference type="EMBL" id="KAJ2785720.1"/>
    </source>
</evidence>
<protein>
    <recommendedName>
        <fullName evidence="3">Aminotransferase class I/classII large domain-containing protein</fullName>
    </recommendedName>
</protein>
<organism evidence="4 5">
    <name type="scientific">Coemansia javaensis</name>
    <dbReference type="NCBI Taxonomy" id="2761396"/>
    <lineage>
        <taxon>Eukaryota</taxon>
        <taxon>Fungi</taxon>
        <taxon>Fungi incertae sedis</taxon>
        <taxon>Zoopagomycota</taxon>
        <taxon>Kickxellomycotina</taxon>
        <taxon>Kickxellomycetes</taxon>
        <taxon>Kickxellales</taxon>
        <taxon>Kickxellaceae</taxon>
        <taxon>Coemansia</taxon>
    </lineage>
</organism>
<dbReference type="InterPro" id="IPR015421">
    <property type="entry name" value="PyrdxlP-dep_Trfase_major"/>
</dbReference>
<dbReference type="SUPFAM" id="SSF53383">
    <property type="entry name" value="PLP-dependent transferases"/>
    <property type="match status" value="1"/>
</dbReference>
<dbReference type="PROSITE" id="PS00105">
    <property type="entry name" value="AA_TRANSFER_CLASS_1"/>
    <property type="match status" value="1"/>
</dbReference>
<dbReference type="InterPro" id="IPR015422">
    <property type="entry name" value="PyrdxlP-dep_Trfase_small"/>
</dbReference>
<evidence type="ECO:0000256" key="2">
    <source>
        <dbReference type="ARBA" id="ARBA00022898"/>
    </source>
</evidence>
<dbReference type="Gene3D" id="3.40.640.10">
    <property type="entry name" value="Type I PLP-dependent aspartate aminotransferase-like (Major domain)"/>
    <property type="match status" value="1"/>
</dbReference>
<dbReference type="InterPro" id="IPR050478">
    <property type="entry name" value="Ethylene_sulfur-biosynth"/>
</dbReference>
<feature type="domain" description="Aminotransferase class I/classII large" evidence="3">
    <location>
        <begin position="73"/>
        <end position="442"/>
    </location>
</feature>
<accession>A0A9W8HLF0</accession>
<dbReference type="EMBL" id="JANBUL010000008">
    <property type="protein sequence ID" value="KAJ2785720.1"/>
    <property type="molecule type" value="Genomic_DNA"/>
</dbReference>
<reference evidence="4" key="1">
    <citation type="submission" date="2022-07" db="EMBL/GenBank/DDBJ databases">
        <title>Phylogenomic reconstructions and comparative analyses of Kickxellomycotina fungi.</title>
        <authorList>
            <person name="Reynolds N.K."/>
            <person name="Stajich J.E."/>
            <person name="Barry K."/>
            <person name="Grigoriev I.V."/>
            <person name="Crous P."/>
            <person name="Smith M.E."/>
        </authorList>
    </citation>
    <scope>NUCLEOTIDE SEQUENCE</scope>
    <source>
        <strain evidence="4">NBRC 105414</strain>
    </source>
</reference>
<keyword evidence="2" id="KW-0663">Pyridoxal phosphate</keyword>
<name>A0A9W8HLF0_9FUNG</name>